<sequence length="197" mass="22082">MSDNKESFQMTGGATSKPAKIEAHEGLRIGIRPPDTLPIVGNAIQFLKPRHVLFDWFVKCQQLFGHETFEISVPTLPPGVVINSPENLEFVLKNESTITKGEFFRSRSWDLFGYGIINATGDLWRAQRKAGLKFFSGANLDALVEHVLPEVYNDMTKKQLSQAAKDGTVVDLQQIFHDLTTTVVGHMAYDVRDYVTI</sequence>
<name>A0AA38Y2E7_9EURO</name>
<dbReference type="GO" id="GO:0016705">
    <property type="term" value="F:oxidoreductase activity, acting on paired donors, with incorporation or reduction of molecular oxygen"/>
    <property type="evidence" value="ECO:0007669"/>
    <property type="project" value="InterPro"/>
</dbReference>
<protein>
    <recommendedName>
        <fullName evidence="7">Cytochrome P450</fullName>
    </recommendedName>
</protein>
<dbReference type="Proteomes" id="UP001172681">
    <property type="component" value="Unassembled WGS sequence"/>
</dbReference>
<reference evidence="5" key="1">
    <citation type="submission" date="2022-10" db="EMBL/GenBank/DDBJ databases">
        <title>Culturing micro-colonial fungi from biological soil crusts in the Mojave desert and describing Neophaeococcomyces mojavensis, and introducing the new genera and species Taxawa tesnikishii.</title>
        <authorList>
            <person name="Kurbessoian T."/>
            <person name="Stajich J.E."/>
        </authorList>
    </citation>
    <scope>NUCLEOTIDE SEQUENCE</scope>
    <source>
        <strain evidence="5">TK_35</strain>
    </source>
</reference>
<proteinExistence type="inferred from homology"/>
<dbReference type="Gene3D" id="1.10.630.10">
    <property type="entry name" value="Cytochrome P450"/>
    <property type="match status" value="1"/>
</dbReference>
<dbReference type="InterPro" id="IPR001128">
    <property type="entry name" value="Cyt_P450"/>
</dbReference>
<evidence type="ECO:0008006" key="7">
    <source>
        <dbReference type="Google" id="ProtNLM"/>
    </source>
</evidence>
<evidence type="ECO:0000313" key="5">
    <source>
        <dbReference type="EMBL" id="KAJ9633353.1"/>
    </source>
</evidence>
<evidence type="ECO:0000256" key="1">
    <source>
        <dbReference type="ARBA" id="ARBA00010617"/>
    </source>
</evidence>
<keyword evidence="3" id="KW-0560">Oxidoreductase</keyword>
<keyword evidence="4" id="KW-0408">Iron</keyword>
<dbReference type="PANTHER" id="PTHR24296">
    <property type="entry name" value="CYTOCHROME P450"/>
    <property type="match status" value="1"/>
</dbReference>
<gene>
    <name evidence="5" type="ORF">H2204_007070</name>
</gene>
<keyword evidence="2" id="KW-0479">Metal-binding</keyword>
<evidence type="ECO:0000256" key="2">
    <source>
        <dbReference type="ARBA" id="ARBA00022723"/>
    </source>
</evidence>
<comment type="similarity">
    <text evidence="1">Belongs to the cytochrome P450 family.</text>
</comment>
<dbReference type="InterPro" id="IPR036396">
    <property type="entry name" value="Cyt_P450_sf"/>
</dbReference>
<evidence type="ECO:0000313" key="6">
    <source>
        <dbReference type="Proteomes" id="UP001172681"/>
    </source>
</evidence>
<dbReference type="GO" id="GO:0005506">
    <property type="term" value="F:iron ion binding"/>
    <property type="evidence" value="ECO:0007669"/>
    <property type="project" value="InterPro"/>
</dbReference>
<keyword evidence="6" id="KW-1185">Reference proteome</keyword>
<organism evidence="5 6">
    <name type="scientific">Knufia peltigerae</name>
    <dbReference type="NCBI Taxonomy" id="1002370"/>
    <lineage>
        <taxon>Eukaryota</taxon>
        <taxon>Fungi</taxon>
        <taxon>Dikarya</taxon>
        <taxon>Ascomycota</taxon>
        <taxon>Pezizomycotina</taxon>
        <taxon>Eurotiomycetes</taxon>
        <taxon>Chaetothyriomycetidae</taxon>
        <taxon>Chaetothyriales</taxon>
        <taxon>Trichomeriaceae</taxon>
        <taxon>Knufia</taxon>
    </lineage>
</organism>
<dbReference type="GO" id="GO:0004497">
    <property type="term" value="F:monooxygenase activity"/>
    <property type="evidence" value="ECO:0007669"/>
    <property type="project" value="InterPro"/>
</dbReference>
<comment type="caution">
    <text evidence="5">The sequence shown here is derived from an EMBL/GenBank/DDBJ whole genome shotgun (WGS) entry which is preliminary data.</text>
</comment>
<evidence type="ECO:0000256" key="4">
    <source>
        <dbReference type="ARBA" id="ARBA00023004"/>
    </source>
</evidence>
<accession>A0AA38Y2E7</accession>
<dbReference type="Pfam" id="PF00067">
    <property type="entry name" value="p450"/>
    <property type="match status" value="1"/>
</dbReference>
<dbReference type="SUPFAM" id="SSF48264">
    <property type="entry name" value="Cytochrome P450"/>
    <property type="match status" value="1"/>
</dbReference>
<dbReference type="AlphaFoldDB" id="A0AA38Y2E7"/>
<dbReference type="EMBL" id="JAPDRN010000047">
    <property type="protein sequence ID" value="KAJ9633353.1"/>
    <property type="molecule type" value="Genomic_DNA"/>
</dbReference>
<dbReference type="GO" id="GO:0020037">
    <property type="term" value="F:heme binding"/>
    <property type="evidence" value="ECO:0007669"/>
    <property type="project" value="InterPro"/>
</dbReference>
<evidence type="ECO:0000256" key="3">
    <source>
        <dbReference type="ARBA" id="ARBA00023002"/>
    </source>
</evidence>